<evidence type="ECO:0000313" key="1">
    <source>
        <dbReference type="EMBL" id="MBC2651422.1"/>
    </source>
</evidence>
<dbReference type="RefSeq" id="WP_185682845.1">
    <property type="nucleotide sequence ID" value="NZ_JACLAU010000007.1"/>
</dbReference>
<accession>A0A7X1F6Q7</accession>
<evidence type="ECO:0008006" key="3">
    <source>
        <dbReference type="Google" id="ProtNLM"/>
    </source>
</evidence>
<dbReference type="Proteomes" id="UP000520156">
    <property type="component" value="Unassembled WGS sequence"/>
</dbReference>
<proteinExistence type="predicted"/>
<reference evidence="1 2" key="1">
    <citation type="submission" date="2020-08" db="EMBL/GenBank/DDBJ databases">
        <title>The genome sequence of Novosphingobium flavum 4Y4.</title>
        <authorList>
            <person name="Liu Y."/>
        </authorList>
    </citation>
    <scope>NUCLEOTIDE SEQUENCE [LARGE SCALE GENOMIC DNA]</scope>
    <source>
        <strain evidence="1 2">4Y4</strain>
    </source>
</reference>
<comment type="caution">
    <text evidence="1">The sequence shown here is derived from an EMBL/GenBank/DDBJ whole genome shotgun (WGS) entry which is preliminary data.</text>
</comment>
<name>A0A7X1F6Q7_9SPHN</name>
<sequence>MNSSPELGQVHELPTELVLGRYARLARTVQARRRARRVLLPSGMLVDVAWDLLLHLLAHRGDPAQTSLEALAAAAELSPTVAVRWLSLLQADGLVQFRPSGWELTPSFLPRMIGHFREHYPEAV</sequence>
<dbReference type="Gene3D" id="1.10.10.10">
    <property type="entry name" value="Winged helix-like DNA-binding domain superfamily/Winged helix DNA-binding domain"/>
    <property type="match status" value="1"/>
</dbReference>
<dbReference type="InterPro" id="IPR036390">
    <property type="entry name" value="WH_DNA-bd_sf"/>
</dbReference>
<keyword evidence="2" id="KW-1185">Reference proteome</keyword>
<protein>
    <recommendedName>
        <fullName evidence="3">HTH iclR-type domain-containing protein</fullName>
    </recommendedName>
</protein>
<dbReference type="SUPFAM" id="SSF46785">
    <property type="entry name" value="Winged helix' DNA-binding domain"/>
    <property type="match status" value="1"/>
</dbReference>
<gene>
    <name evidence="1" type="ORF">H7F49_06890</name>
</gene>
<dbReference type="AlphaFoldDB" id="A0A7X1F6Q7"/>
<dbReference type="InterPro" id="IPR036388">
    <property type="entry name" value="WH-like_DNA-bd_sf"/>
</dbReference>
<evidence type="ECO:0000313" key="2">
    <source>
        <dbReference type="Proteomes" id="UP000520156"/>
    </source>
</evidence>
<dbReference type="EMBL" id="JACLAU010000007">
    <property type="protein sequence ID" value="MBC2651422.1"/>
    <property type="molecule type" value="Genomic_DNA"/>
</dbReference>
<organism evidence="1 2">
    <name type="scientific">Novosphingobium aerophilum</name>
    <dbReference type="NCBI Taxonomy" id="2839843"/>
    <lineage>
        <taxon>Bacteria</taxon>
        <taxon>Pseudomonadati</taxon>
        <taxon>Pseudomonadota</taxon>
        <taxon>Alphaproteobacteria</taxon>
        <taxon>Sphingomonadales</taxon>
        <taxon>Sphingomonadaceae</taxon>
        <taxon>Novosphingobium</taxon>
    </lineage>
</organism>